<protein>
    <submittedName>
        <fullName evidence="6">Beta-phosphoglucomutase</fullName>
    </submittedName>
</protein>
<dbReference type="SFLD" id="SFLDG01135">
    <property type="entry name" value="C1.5.6:_HAD__Beta-PGM__Phospha"/>
    <property type="match status" value="1"/>
</dbReference>
<evidence type="ECO:0000256" key="3">
    <source>
        <dbReference type="ARBA" id="ARBA00022723"/>
    </source>
</evidence>
<dbReference type="Gene3D" id="1.10.150.240">
    <property type="entry name" value="Putative phosphatase, domain 2"/>
    <property type="match status" value="1"/>
</dbReference>
<evidence type="ECO:0000313" key="6">
    <source>
        <dbReference type="EMBL" id="GLB52580.1"/>
    </source>
</evidence>
<dbReference type="SUPFAM" id="SSF56784">
    <property type="entry name" value="HAD-like"/>
    <property type="match status" value="1"/>
</dbReference>
<accession>A0A9W6ETU5</accession>
<dbReference type="NCBIfam" id="TIGR01549">
    <property type="entry name" value="HAD-SF-IA-v1"/>
    <property type="match status" value="1"/>
</dbReference>
<dbReference type="InterPro" id="IPR006439">
    <property type="entry name" value="HAD-SF_hydro_IA"/>
</dbReference>
<dbReference type="NCBIfam" id="TIGR01509">
    <property type="entry name" value="HAD-SF-IA-v3"/>
    <property type="match status" value="1"/>
</dbReference>
<dbReference type="AlphaFoldDB" id="A0A9W6ETU5"/>
<evidence type="ECO:0000256" key="5">
    <source>
        <dbReference type="ARBA" id="ARBA00023277"/>
    </source>
</evidence>
<reference evidence="6" key="1">
    <citation type="submission" date="2022-07" db="EMBL/GenBank/DDBJ databases">
        <title>Taxonomy of Novel Oxalotrophic and Methylotrophic Bacteria.</title>
        <authorList>
            <person name="Sahin N."/>
            <person name="Tani A."/>
        </authorList>
    </citation>
    <scope>NUCLEOTIDE SEQUENCE</scope>
    <source>
        <strain evidence="6">AM327</strain>
    </source>
</reference>
<dbReference type="RefSeq" id="WP_281753944.1">
    <property type="nucleotide sequence ID" value="NZ_BRVP01000009.1"/>
</dbReference>
<dbReference type="Gene3D" id="3.40.50.1000">
    <property type="entry name" value="HAD superfamily/HAD-like"/>
    <property type="match status" value="1"/>
</dbReference>
<dbReference type="SFLD" id="SFLDS00003">
    <property type="entry name" value="Haloacid_Dehalogenase"/>
    <property type="match status" value="1"/>
</dbReference>
<dbReference type="SFLD" id="SFLDG01129">
    <property type="entry name" value="C1.5:_HAD__Beta-PGM__Phosphata"/>
    <property type="match status" value="1"/>
</dbReference>
<keyword evidence="3" id="KW-0479">Metal-binding</keyword>
<dbReference type="PRINTS" id="PR00413">
    <property type="entry name" value="HADHALOGNASE"/>
</dbReference>
<evidence type="ECO:0000313" key="7">
    <source>
        <dbReference type="Proteomes" id="UP001143545"/>
    </source>
</evidence>
<comment type="similarity">
    <text evidence="2">Belongs to the HAD-like hydrolase superfamily. CbbY/CbbZ/Gph/YieH family.</text>
</comment>
<dbReference type="InterPro" id="IPR041492">
    <property type="entry name" value="HAD_2"/>
</dbReference>
<comment type="cofactor">
    <cofactor evidence="1">
        <name>Mg(2+)</name>
        <dbReference type="ChEBI" id="CHEBI:18420"/>
    </cofactor>
</comment>
<evidence type="ECO:0000256" key="1">
    <source>
        <dbReference type="ARBA" id="ARBA00001946"/>
    </source>
</evidence>
<dbReference type="InterPro" id="IPR023214">
    <property type="entry name" value="HAD_sf"/>
</dbReference>
<name>A0A9W6ETU5_9FLAO</name>
<organism evidence="6 7">
    <name type="scientific">Neptunitalea chrysea</name>
    <dbReference type="NCBI Taxonomy" id="1647581"/>
    <lineage>
        <taxon>Bacteria</taxon>
        <taxon>Pseudomonadati</taxon>
        <taxon>Bacteroidota</taxon>
        <taxon>Flavobacteriia</taxon>
        <taxon>Flavobacteriales</taxon>
        <taxon>Flavobacteriaceae</taxon>
        <taxon>Neptunitalea</taxon>
    </lineage>
</organism>
<dbReference type="InterPro" id="IPR051600">
    <property type="entry name" value="Beta-PGM-like"/>
</dbReference>
<dbReference type="InterPro" id="IPR023198">
    <property type="entry name" value="PGP-like_dom2"/>
</dbReference>
<comment type="caution">
    <text evidence="6">The sequence shown here is derived from an EMBL/GenBank/DDBJ whole genome shotgun (WGS) entry which is preliminary data.</text>
</comment>
<dbReference type="GO" id="GO:0046872">
    <property type="term" value="F:metal ion binding"/>
    <property type="evidence" value="ECO:0007669"/>
    <property type="project" value="UniProtKB-KW"/>
</dbReference>
<evidence type="ECO:0000256" key="2">
    <source>
        <dbReference type="ARBA" id="ARBA00006171"/>
    </source>
</evidence>
<proteinExistence type="inferred from homology"/>
<dbReference type="Pfam" id="PF13419">
    <property type="entry name" value="HAD_2"/>
    <property type="match status" value="1"/>
</dbReference>
<evidence type="ECO:0000256" key="4">
    <source>
        <dbReference type="ARBA" id="ARBA00022842"/>
    </source>
</evidence>
<dbReference type="InterPro" id="IPR036412">
    <property type="entry name" value="HAD-like_sf"/>
</dbReference>
<dbReference type="CDD" id="cd07505">
    <property type="entry name" value="HAD_BPGM-like"/>
    <property type="match status" value="1"/>
</dbReference>
<gene>
    <name evidence="6" type="ORF">NBRC110019_16200</name>
</gene>
<keyword evidence="7" id="KW-1185">Reference proteome</keyword>
<dbReference type="Proteomes" id="UP001143545">
    <property type="component" value="Unassembled WGS sequence"/>
</dbReference>
<dbReference type="PANTHER" id="PTHR46193:SF18">
    <property type="entry name" value="HEXITOL PHOSPHATASE B"/>
    <property type="match status" value="1"/>
</dbReference>
<keyword evidence="5" id="KW-0119">Carbohydrate metabolism</keyword>
<sequence>MKLKHIIFDFDGTLADSEELHFKGWNETLKPYNVQLDDFEHYLKTYAGIPTPANAKSFIDMFNLPMTVEEFSEKREDTFHNLLKEHNPVFMPYAIETLDFFKAMGYPLYLVTGSPRMTIDIIFEKTGLDKYFEFEITRSDVTHSKPHPESYLKAIEKINDTPESMIVFEDTKSGVTAAKSAKLRCFAIQHDIAAHDNLVAANKIFSNLKDMTSYLKQSEIVTK</sequence>
<dbReference type="GO" id="GO:0003824">
    <property type="term" value="F:catalytic activity"/>
    <property type="evidence" value="ECO:0007669"/>
    <property type="project" value="UniProtKB-ARBA"/>
</dbReference>
<dbReference type="EMBL" id="BRVP01000009">
    <property type="protein sequence ID" value="GLB52580.1"/>
    <property type="molecule type" value="Genomic_DNA"/>
</dbReference>
<dbReference type="PANTHER" id="PTHR46193">
    <property type="entry name" value="6-PHOSPHOGLUCONATE PHOSPHATASE"/>
    <property type="match status" value="1"/>
</dbReference>
<keyword evidence="4" id="KW-0460">Magnesium</keyword>